<evidence type="ECO:0000256" key="3">
    <source>
        <dbReference type="ARBA" id="ARBA00022692"/>
    </source>
</evidence>
<dbReference type="GO" id="GO:0005886">
    <property type="term" value="C:plasma membrane"/>
    <property type="evidence" value="ECO:0007669"/>
    <property type="project" value="UniProtKB-SubCell"/>
</dbReference>
<feature type="compositionally biased region" description="Low complexity" evidence="6">
    <location>
        <begin position="585"/>
        <end position="600"/>
    </location>
</feature>
<dbReference type="OrthoDB" id="226701at2"/>
<dbReference type="Proteomes" id="UP000286931">
    <property type="component" value="Unassembled WGS sequence"/>
</dbReference>
<dbReference type="InterPro" id="IPR032689">
    <property type="entry name" value="TraG-D_C"/>
</dbReference>
<keyword evidence="4 7" id="KW-1133">Transmembrane helix</keyword>
<name>A0A401YQM1_9ACTN</name>
<evidence type="ECO:0000256" key="7">
    <source>
        <dbReference type="SAM" id="Phobius"/>
    </source>
</evidence>
<dbReference type="Gene3D" id="3.40.50.300">
    <property type="entry name" value="P-loop containing nucleotide triphosphate hydrolases"/>
    <property type="match status" value="1"/>
</dbReference>
<evidence type="ECO:0000256" key="1">
    <source>
        <dbReference type="ARBA" id="ARBA00004651"/>
    </source>
</evidence>
<keyword evidence="3 7" id="KW-0812">Transmembrane</keyword>
<dbReference type="InterPro" id="IPR051539">
    <property type="entry name" value="T4SS-coupling_protein"/>
</dbReference>
<feature type="transmembrane region" description="Helical" evidence="7">
    <location>
        <begin position="58"/>
        <end position="79"/>
    </location>
</feature>
<keyword evidence="2" id="KW-1003">Cell membrane</keyword>
<evidence type="ECO:0000259" key="8">
    <source>
        <dbReference type="Pfam" id="PF12696"/>
    </source>
</evidence>
<evidence type="ECO:0000256" key="5">
    <source>
        <dbReference type="ARBA" id="ARBA00023136"/>
    </source>
</evidence>
<keyword evidence="5 7" id="KW-0472">Membrane</keyword>
<dbReference type="CDD" id="cd01127">
    <property type="entry name" value="TrwB_TraG_TraD_VirD4"/>
    <property type="match status" value="1"/>
</dbReference>
<keyword evidence="10" id="KW-1185">Reference proteome</keyword>
<evidence type="ECO:0000256" key="4">
    <source>
        <dbReference type="ARBA" id="ARBA00022989"/>
    </source>
</evidence>
<dbReference type="AlphaFoldDB" id="A0A401YQM1"/>
<gene>
    <name evidence="9" type="ORF">EHYA_04570</name>
</gene>
<evidence type="ECO:0000256" key="2">
    <source>
        <dbReference type="ARBA" id="ARBA00022475"/>
    </source>
</evidence>
<evidence type="ECO:0000256" key="6">
    <source>
        <dbReference type="SAM" id="MobiDB-lite"/>
    </source>
</evidence>
<dbReference type="EMBL" id="BIFH01000022">
    <property type="protein sequence ID" value="GCD96883.1"/>
    <property type="molecule type" value="Genomic_DNA"/>
</dbReference>
<feature type="region of interest" description="Disordered" evidence="6">
    <location>
        <begin position="573"/>
        <end position="608"/>
    </location>
</feature>
<accession>A0A401YQM1</accession>
<dbReference type="SUPFAM" id="SSF52540">
    <property type="entry name" value="P-loop containing nucleoside triphosphate hydrolases"/>
    <property type="match status" value="1"/>
</dbReference>
<protein>
    <recommendedName>
        <fullName evidence="8">TraD/TraG TraM recognition site domain-containing protein</fullName>
    </recommendedName>
</protein>
<feature type="domain" description="TraD/TraG TraM recognition site" evidence="8">
    <location>
        <begin position="401"/>
        <end position="522"/>
    </location>
</feature>
<dbReference type="InterPro" id="IPR027417">
    <property type="entry name" value="P-loop_NTPase"/>
</dbReference>
<dbReference type="Pfam" id="PF12696">
    <property type="entry name" value="TraG-D_C"/>
    <property type="match status" value="1"/>
</dbReference>
<organism evidence="9 10">
    <name type="scientific">Embleya hyalina</name>
    <dbReference type="NCBI Taxonomy" id="516124"/>
    <lineage>
        <taxon>Bacteria</taxon>
        <taxon>Bacillati</taxon>
        <taxon>Actinomycetota</taxon>
        <taxon>Actinomycetes</taxon>
        <taxon>Kitasatosporales</taxon>
        <taxon>Streptomycetaceae</taxon>
        <taxon>Embleya</taxon>
    </lineage>
</organism>
<sequence>MHNPVVSLVVLVGGAVLVCVWLWLAADVGARLHGAQSPPPPATFVVAWVVGEYSWPGVWATVAAAVPAAVVAACGFAIGREVRRRKVHRIDRAVRYLASRWELRATTTRGARAAARRMGVRRGAGPGLRVGRTVRGGRDLWGSWEDMHVDIWGPRTGKTVTRAIPAVVSAPGTVVVTSNKRDILDATRGVRARRGPVWVFDPQAQAGEPATWWWNPLTFIGDNVVKAITLASIFASVNRASHTRSDGYFEPAGQDLFGHLMLAASVDGRPITDVYTWLTRANDDTPARILRRGGHASAADAVEGVLTAPGRQRAGVYGTALQMASFLSAPEVTRWVTPGGDPARREFSHARFASVVGGTIYLLSEETNKMAAPLVLALTTAIAYASEGAAIESPGGRLAVPTVFVLDEAANVCPWQELPTMYSHYGSRGILMMTILQSWSQGAAVWGEVGMAKLWGAANVRVYGGGVSDTRFLGELSAATGVFEPRTTSTTRRSSAWWPDSVGRSSRSEPVLDVADLVSMPRGRALVLMSGRRPVLVEPLPWWQGPHADAVRASITAHSPSARANPWVRAAASRPRVVRERPSRRATSAGVGAVAGPASGPRRRGGRR</sequence>
<evidence type="ECO:0000313" key="10">
    <source>
        <dbReference type="Proteomes" id="UP000286931"/>
    </source>
</evidence>
<comment type="subcellular location">
    <subcellularLocation>
        <location evidence="1">Cell membrane</location>
        <topology evidence="1">Multi-pass membrane protein</topology>
    </subcellularLocation>
</comment>
<evidence type="ECO:0000313" key="9">
    <source>
        <dbReference type="EMBL" id="GCD96883.1"/>
    </source>
</evidence>
<dbReference type="PANTHER" id="PTHR37937">
    <property type="entry name" value="CONJUGATIVE TRANSFER: DNA TRANSPORT"/>
    <property type="match status" value="1"/>
</dbReference>
<dbReference type="PANTHER" id="PTHR37937:SF1">
    <property type="entry name" value="CONJUGATIVE TRANSFER: DNA TRANSPORT"/>
    <property type="match status" value="1"/>
</dbReference>
<comment type="caution">
    <text evidence="9">The sequence shown here is derived from an EMBL/GenBank/DDBJ whole genome shotgun (WGS) entry which is preliminary data.</text>
</comment>
<proteinExistence type="predicted"/>
<dbReference type="RefSeq" id="WP_126638910.1">
    <property type="nucleotide sequence ID" value="NZ_BIFH01000022.1"/>
</dbReference>
<reference evidence="9 10" key="1">
    <citation type="submission" date="2018-12" db="EMBL/GenBank/DDBJ databases">
        <title>Draft genome sequence of Embleya hyalina NBRC 13850T.</title>
        <authorList>
            <person name="Komaki H."/>
            <person name="Hosoyama A."/>
            <person name="Kimura A."/>
            <person name="Ichikawa N."/>
            <person name="Tamura T."/>
        </authorList>
    </citation>
    <scope>NUCLEOTIDE SEQUENCE [LARGE SCALE GENOMIC DNA]</scope>
    <source>
        <strain evidence="9 10">NBRC 13850</strain>
    </source>
</reference>